<dbReference type="RefSeq" id="YP_009196326.1">
    <property type="nucleotide sequence ID" value="NC_028770.1"/>
</dbReference>
<dbReference type="GeneID" id="26623551"/>
<proteinExistence type="predicted"/>
<sequence length="142" mass="16513">MNLATFQDAFNLLCGKLIGEGIHRKVFECRVRSDLVVKVEPEEDWRYFANVLEMRFWNDHEHYKKVADWLAPCEYLSPDGRILLQRRAAPITDRSMLPEQVPAFLSDLKPENFGLLDGRLVCLDYAMTIPNPATRLKKADWC</sequence>
<organism evidence="1 2">
    <name type="scientific">Pseudomonas phage PaMx11</name>
    <dbReference type="NCBI Taxonomy" id="1175657"/>
    <lineage>
        <taxon>Viruses</taxon>
        <taxon>Duplodnaviria</taxon>
        <taxon>Heunggongvirae</taxon>
        <taxon>Uroviricota</taxon>
        <taxon>Caudoviricetes</taxon>
        <taxon>Mesyanzhinovviridae</taxon>
        <taxon>Bradleyvirinae</taxon>
        <taxon>Abidjanvirus</taxon>
        <taxon>Abidjanvirus PaMx11</taxon>
        <taxon>Pseudomonas virus PaMx11</taxon>
    </lineage>
</organism>
<accession>A0A0S0MVI9</accession>
<organismHost>
    <name type="scientific">Pseudomonas aeruginosa</name>
    <dbReference type="NCBI Taxonomy" id="287"/>
</organismHost>
<keyword evidence="2" id="KW-1185">Reference proteome</keyword>
<name>A0A0S0MVI9_BPPAM</name>
<dbReference type="OrthoDB" id="12546at10239"/>
<evidence type="ECO:0000313" key="2">
    <source>
        <dbReference type="Proteomes" id="UP000204009"/>
    </source>
</evidence>
<reference evidence="1 2" key="1">
    <citation type="journal article" date="2012" name="Appl. Environ. Microbiol.">
        <title>High Diversity and Novel Species of Pseudomonas aeruginosa Bacteriophages.</title>
        <authorList>
            <person name="Sepulveda-Robles O."/>
            <person name="Kameyama L."/>
            <person name="Guarneros G."/>
        </authorList>
    </citation>
    <scope>NUCLEOTIDE SEQUENCE [LARGE SCALE GENOMIC DNA]</scope>
</reference>
<dbReference type="Proteomes" id="UP000204009">
    <property type="component" value="Segment"/>
</dbReference>
<evidence type="ECO:0000313" key="1">
    <source>
        <dbReference type="EMBL" id="ALH23747.1"/>
    </source>
</evidence>
<gene>
    <name evidence="1" type="ORF">PaMx11_73</name>
</gene>
<dbReference type="EMBL" id="JQ067087">
    <property type="protein sequence ID" value="ALH23747.1"/>
    <property type="molecule type" value="Genomic_DNA"/>
</dbReference>
<dbReference type="KEGG" id="vg:26623551"/>
<protein>
    <submittedName>
        <fullName evidence="1">Uncharacterized protein</fullName>
    </submittedName>
</protein>